<dbReference type="EC" id="2.6.1.9" evidence="7"/>
<evidence type="ECO:0000256" key="6">
    <source>
        <dbReference type="ARBA" id="ARBA00023102"/>
    </source>
</evidence>
<evidence type="ECO:0000256" key="5">
    <source>
        <dbReference type="ARBA" id="ARBA00022898"/>
    </source>
</evidence>
<protein>
    <recommendedName>
        <fullName evidence="7">Histidinol-phosphate aminotransferase</fullName>
        <ecNumber evidence="7">2.6.1.9</ecNumber>
    </recommendedName>
    <alternativeName>
        <fullName evidence="7">Imidazole acetol-phosphate transaminase</fullName>
    </alternativeName>
</protein>
<keyword evidence="6 7" id="KW-0368">Histidine biosynthesis</keyword>
<organism evidence="9 10">
    <name type="scientific">Effusibacillus consociatus</name>
    <dbReference type="NCBI Taxonomy" id="1117041"/>
    <lineage>
        <taxon>Bacteria</taxon>
        <taxon>Bacillati</taxon>
        <taxon>Bacillota</taxon>
        <taxon>Bacilli</taxon>
        <taxon>Bacillales</taxon>
        <taxon>Alicyclobacillaceae</taxon>
        <taxon>Effusibacillus</taxon>
    </lineage>
</organism>
<evidence type="ECO:0000256" key="7">
    <source>
        <dbReference type="HAMAP-Rule" id="MF_01023"/>
    </source>
</evidence>
<dbReference type="InterPro" id="IPR050106">
    <property type="entry name" value="HistidinolP_aminotransfase"/>
</dbReference>
<evidence type="ECO:0000256" key="1">
    <source>
        <dbReference type="ARBA" id="ARBA00001933"/>
    </source>
</evidence>
<dbReference type="RefSeq" id="WP_380028792.1">
    <property type="nucleotide sequence ID" value="NZ_JBHSHC010000147.1"/>
</dbReference>
<name>A0ABV9Q7C8_9BACL</name>
<evidence type="ECO:0000313" key="10">
    <source>
        <dbReference type="Proteomes" id="UP001596002"/>
    </source>
</evidence>
<reference evidence="10" key="1">
    <citation type="journal article" date="2019" name="Int. J. Syst. Evol. Microbiol.">
        <title>The Global Catalogue of Microorganisms (GCM) 10K type strain sequencing project: providing services to taxonomists for standard genome sequencing and annotation.</title>
        <authorList>
            <consortium name="The Broad Institute Genomics Platform"/>
            <consortium name="The Broad Institute Genome Sequencing Center for Infectious Disease"/>
            <person name="Wu L."/>
            <person name="Ma J."/>
        </authorList>
    </citation>
    <scope>NUCLEOTIDE SEQUENCE [LARGE SCALE GENOMIC DNA]</scope>
    <source>
        <strain evidence="10">WYCCWR 12678</strain>
    </source>
</reference>
<dbReference type="PANTHER" id="PTHR43643:SF3">
    <property type="entry name" value="HISTIDINOL-PHOSPHATE AMINOTRANSFERASE"/>
    <property type="match status" value="1"/>
</dbReference>
<evidence type="ECO:0000259" key="8">
    <source>
        <dbReference type="Pfam" id="PF00155"/>
    </source>
</evidence>
<dbReference type="Pfam" id="PF00155">
    <property type="entry name" value="Aminotran_1_2"/>
    <property type="match status" value="1"/>
</dbReference>
<feature type="domain" description="Aminotransferase class I/classII large" evidence="8">
    <location>
        <begin position="36"/>
        <end position="360"/>
    </location>
</feature>
<dbReference type="NCBIfam" id="TIGR01141">
    <property type="entry name" value="hisC"/>
    <property type="match status" value="1"/>
</dbReference>
<dbReference type="HAMAP" id="MF_01023">
    <property type="entry name" value="HisC_aminotrans_2"/>
    <property type="match status" value="1"/>
</dbReference>
<evidence type="ECO:0000256" key="3">
    <source>
        <dbReference type="ARBA" id="ARBA00022576"/>
    </source>
</evidence>
<sequence length="374" mass="41833">MTDTILKHVRPSLHDLKPYIPGKPIADVQRELGIDNIIKLASNENPAGPSKRAQEAIQQSLFDLHRYPDGGQVVLKSELAAYHNVSEDMLLIGNGSDEVISFFCTTFLEPGDEIVVPSPSFSEYKFASTLMAGRTVEVPLGEGFEYDLNDFANAVTDRTRIVFLCSPNNPTGTYIRQSDLEAFLQRISPEILVVIDEAYNEYVEAPDYAQGLDLLKKGYNVAVMRTFSKLFGLAALRVGYTITKPEIVNYVNRVREPFNVNHLAQVAAVAALHDEEHIEVSRKVNSEGKQALYEGFRRLGMKYIPTETNFILVDTGVDSKELFQALLRKGVIIRDGGFFGLPTWIRVTIGLPEENTRFLAALEESVKEMKLEVK</sequence>
<comment type="catalytic activity">
    <reaction evidence="7">
        <text>L-histidinol phosphate + 2-oxoglutarate = 3-(imidazol-4-yl)-2-oxopropyl phosphate + L-glutamate</text>
        <dbReference type="Rhea" id="RHEA:23744"/>
        <dbReference type="ChEBI" id="CHEBI:16810"/>
        <dbReference type="ChEBI" id="CHEBI:29985"/>
        <dbReference type="ChEBI" id="CHEBI:57766"/>
        <dbReference type="ChEBI" id="CHEBI:57980"/>
        <dbReference type="EC" id="2.6.1.9"/>
    </reaction>
</comment>
<comment type="similarity">
    <text evidence="7">Belongs to the class-II pyridoxal-phosphate-dependent aminotransferase family. Histidinol-phosphate aminotransferase subfamily.</text>
</comment>
<dbReference type="InterPro" id="IPR015424">
    <property type="entry name" value="PyrdxlP-dep_Trfase"/>
</dbReference>
<keyword evidence="10" id="KW-1185">Reference proteome</keyword>
<keyword evidence="4 7" id="KW-0808">Transferase</keyword>
<dbReference type="InterPro" id="IPR015421">
    <property type="entry name" value="PyrdxlP-dep_Trfase_major"/>
</dbReference>
<dbReference type="CDD" id="cd00609">
    <property type="entry name" value="AAT_like"/>
    <property type="match status" value="1"/>
</dbReference>
<dbReference type="Gene3D" id="3.90.1150.10">
    <property type="entry name" value="Aspartate Aminotransferase, domain 1"/>
    <property type="match status" value="1"/>
</dbReference>
<feature type="modified residue" description="N6-(pyridoxal phosphate)lysine" evidence="7">
    <location>
        <position position="229"/>
    </location>
</feature>
<accession>A0ABV9Q7C8</accession>
<dbReference type="InterPro" id="IPR005861">
    <property type="entry name" value="HisP_aminotrans"/>
</dbReference>
<keyword evidence="3 7" id="KW-0032">Aminotransferase</keyword>
<proteinExistence type="inferred from homology"/>
<dbReference type="InterPro" id="IPR015422">
    <property type="entry name" value="PyrdxlP-dep_Trfase_small"/>
</dbReference>
<dbReference type="InterPro" id="IPR004839">
    <property type="entry name" value="Aminotransferase_I/II_large"/>
</dbReference>
<dbReference type="SUPFAM" id="SSF53383">
    <property type="entry name" value="PLP-dependent transferases"/>
    <property type="match status" value="1"/>
</dbReference>
<dbReference type="Gene3D" id="3.40.640.10">
    <property type="entry name" value="Type I PLP-dependent aspartate aminotransferase-like (Major domain)"/>
    <property type="match status" value="1"/>
</dbReference>
<evidence type="ECO:0000256" key="4">
    <source>
        <dbReference type="ARBA" id="ARBA00022679"/>
    </source>
</evidence>
<dbReference type="EMBL" id="JBHSHC010000147">
    <property type="protein sequence ID" value="MFC4769833.1"/>
    <property type="molecule type" value="Genomic_DNA"/>
</dbReference>
<comment type="caution">
    <text evidence="9">The sequence shown here is derived from an EMBL/GenBank/DDBJ whole genome shotgun (WGS) entry which is preliminary data.</text>
</comment>
<comment type="subunit">
    <text evidence="2 7">Homodimer.</text>
</comment>
<evidence type="ECO:0000313" key="9">
    <source>
        <dbReference type="EMBL" id="MFC4769833.1"/>
    </source>
</evidence>
<keyword evidence="7" id="KW-0028">Amino-acid biosynthesis</keyword>
<dbReference type="GO" id="GO:0004400">
    <property type="term" value="F:histidinol-phosphate transaminase activity"/>
    <property type="evidence" value="ECO:0007669"/>
    <property type="project" value="UniProtKB-EC"/>
</dbReference>
<keyword evidence="5 7" id="KW-0663">Pyridoxal phosphate</keyword>
<comment type="cofactor">
    <cofactor evidence="1 7">
        <name>pyridoxal 5'-phosphate</name>
        <dbReference type="ChEBI" id="CHEBI:597326"/>
    </cofactor>
</comment>
<evidence type="ECO:0000256" key="2">
    <source>
        <dbReference type="ARBA" id="ARBA00011738"/>
    </source>
</evidence>
<dbReference type="Proteomes" id="UP001596002">
    <property type="component" value="Unassembled WGS sequence"/>
</dbReference>
<gene>
    <name evidence="7 9" type="primary">hisC</name>
    <name evidence="9" type="ORF">ACFO8Q_21230</name>
</gene>
<dbReference type="PANTHER" id="PTHR43643">
    <property type="entry name" value="HISTIDINOL-PHOSPHATE AMINOTRANSFERASE 2"/>
    <property type="match status" value="1"/>
</dbReference>
<comment type="pathway">
    <text evidence="7">Amino-acid biosynthesis; L-histidine biosynthesis; L-histidine from 5-phospho-alpha-D-ribose 1-diphosphate: step 7/9.</text>
</comment>